<accession>A0A1L9RDT5</accession>
<feature type="compositionally biased region" description="Polar residues" evidence="1">
    <location>
        <begin position="227"/>
        <end position="245"/>
    </location>
</feature>
<name>A0A1L9RDT5_ASPWE</name>
<feature type="region of interest" description="Disordered" evidence="1">
    <location>
        <begin position="165"/>
        <end position="245"/>
    </location>
</feature>
<feature type="compositionally biased region" description="Basic and acidic residues" evidence="1">
    <location>
        <begin position="191"/>
        <end position="201"/>
    </location>
</feature>
<sequence length="291" mass="32774">MASSSCLGDFQENTVHHISDEETLFDILAKPIATPPASDWSDLSIHDGAGSDEGDTFKYECTECRIVCANIAELCSHLLKENSAHVVCPDCLKEFYGSREEKEEKKKAHLIEQHEEQKRRNFHDDSQGQNDHLQNKFSSSTTPAGVLYETKSDEQDDAKATALMSDKLTSGHENGSISTTQDEELYTEGNRSPRDDKDHAVSEGTYDADNSRSSSDESDENTEHSTGVTASQPGTNTTNRQQSTRSKSLTCFPYYYWEPDTFYAQLSNLNVERLKRERKQEMMWLRGFEGA</sequence>
<dbReference type="EMBL" id="KV878214">
    <property type="protein sequence ID" value="OJJ33090.1"/>
    <property type="molecule type" value="Genomic_DNA"/>
</dbReference>
<dbReference type="Proteomes" id="UP000184383">
    <property type="component" value="Unassembled WGS sequence"/>
</dbReference>
<dbReference type="GeneID" id="63754372"/>
<evidence type="ECO:0000256" key="1">
    <source>
        <dbReference type="SAM" id="MobiDB-lite"/>
    </source>
</evidence>
<gene>
    <name evidence="2" type="ORF">ASPWEDRAFT_605355</name>
</gene>
<proteinExistence type="predicted"/>
<feature type="region of interest" description="Disordered" evidence="1">
    <location>
        <begin position="115"/>
        <end position="143"/>
    </location>
</feature>
<dbReference type="RefSeq" id="XP_040686767.1">
    <property type="nucleotide sequence ID" value="XM_040838524.1"/>
</dbReference>
<dbReference type="OrthoDB" id="10573312at2759"/>
<keyword evidence="3" id="KW-1185">Reference proteome</keyword>
<organism evidence="2 3">
    <name type="scientific">Aspergillus wentii DTO 134E9</name>
    <dbReference type="NCBI Taxonomy" id="1073089"/>
    <lineage>
        <taxon>Eukaryota</taxon>
        <taxon>Fungi</taxon>
        <taxon>Dikarya</taxon>
        <taxon>Ascomycota</taxon>
        <taxon>Pezizomycotina</taxon>
        <taxon>Eurotiomycetes</taxon>
        <taxon>Eurotiomycetidae</taxon>
        <taxon>Eurotiales</taxon>
        <taxon>Aspergillaceae</taxon>
        <taxon>Aspergillus</taxon>
        <taxon>Aspergillus subgen. Cremei</taxon>
    </lineage>
</organism>
<feature type="compositionally biased region" description="Polar residues" evidence="1">
    <location>
        <begin position="167"/>
        <end position="180"/>
    </location>
</feature>
<protein>
    <submittedName>
        <fullName evidence="2">Uncharacterized protein</fullName>
    </submittedName>
</protein>
<evidence type="ECO:0000313" key="2">
    <source>
        <dbReference type="EMBL" id="OJJ33090.1"/>
    </source>
</evidence>
<dbReference type="VEuPathDB" id="FungiDB:ASPWEDRAFT_605355"/>
<reference evidence="3" key="1">
    <citation type="journal article" date="2017" name="Genome Biol.">
        <title>Comparative genomics reveals high biological diversity and specific adaptations in the industrially and medically important fungal genus Aspergillus.</title>
        <authorList>
            <person name="de Vries R.P."/>
            <person name="Riley R."/>
            <person name="Wiebenga A."/>
            <person name="Aguilar-Osorio G."/>
            <person name="Amillis S."/>
            <person name="Uchima C.A."/>
            <person name="Anderluh G."/>
            <person name="Asadollahi M."/>
            <person name="Askin M."/>
            <person name="Barry K."/>
            <person name="Battaglia E."/>
            <person name="Bayram O."/>
            <person name="Benocci T."/>
            <person name="Braus-Stromeyer S.A."/>
            <person name="Caldana C."/>
            <person name="Canovas D."/>
            <person name="Cerqueira G.C."/>
            <person name="Chen F."/>
            <person name="Chen W."/>
            <person name="Choi C."/>
            <person name="Clum A."/>
            <person name="Dos Santos R.A."/>
            <person name="Damasio A.R."/>
            <person name="Diallinas G."/>
            <person name="Emri T."/>
            <person name="Fekete E."/>
            <person name="Flipphi M."/>
            <person name="Freyberg S."/>
            <person name="Gallo A."/>
            <person name="Gournas C."/>
            <person name="Habgood R."/>
            <person name="Hainaut M."/>
            <person name="Harispe M.L."/>
            <person name="Henrissat B."/>
            <person name="Hilden K.S."/>
            <person name="Hope R."/>
            <person name="Hossain A."/>
            <person name="Karabika E."/>
            <person name="Karaffa L."/>
            <person name="Karanyi Z."/>
            <person name="Krasevec N."/>
            <person name="Kuo A."/>
            <person name="Kusch H."/>
            <person name="LaButti K."/>
            <person name="Lagendijk E.L."/>
            <person name="Lapidus A."/>
            <person name="Levasseur A."/>
            <person name="Lindquist E."/>
            <person name="Lipzen A."/>
            <person name="Logrieco A.F."/>
            <person name="MacCabe A."/>
            <person name="Maekelae M.R."/>
            <person name="Malavazi I."/>
            <person name="Melin P."/>
            <person name="Meyer V."/>
            <person name="Mielnichuk N."/>
            <person name="Miskei M."/>
            <person name="Molnar A.P."/>
            <person name="Mule G."/>
            <person name="Ngan C.Y."/>
            <person name="Orejas M."/>
            <person name="Orosz E."/>
            <person name="Ouedraogo J.P."/>
            <person name="Overkamp K.M."/>
            <person name="Park H.-S."/>
            <person name="Perrone G."/>
            <person name="Piumi F."/>
            <person name="Punt P.J."/>
            <person name="Ram A.F."/>
            <person name="Ramon A."/>
            <person name="Rauscher S."/>
            <person name="Record E."/>
            <person name="Riano-Pachon D.M."/>
            <person name="Robert V."/>
            <person name="Roehrig J."/>
            <person name="Ruller R."/>
            <person name="Salamov A."/>
            <person name="Salih N.S."/>
            <person name="Samson R.A."/>
            <person name="Sandor E."/>
            <person name="Sanguinetti M."/>
            <person name="Schuetze T."/>
            <person name="Sepcic K."/>
            <person name="Shelest E."/>
            <person name="Sherlock G."/>
            <person name="Sophianopoulou V."/>
            <person name="Squina F.M."/>
            <person name="Sun H."/>
            <person name="Susca A."/>
            <person name="Todd R.B."/>
            <person name="Tsang A."/>
            <person name="Unkles S.E."/>
            <person name="van de Wiele N."/>
            <person name="van Rossen-Uffink D."/>
            <person name="Oliveira J.V."/>
            <person name="Vesth T.C."/>
            <person name="Visser J."/>
            <person name="Yu J.-H."/>
            <person name="Zhou M."/>
            <person name="Andersen M.R."/>
            <person name="Archer D.B."/>
            <person name="Baker S.E."/>
            <person name="Benoit I."/>
            <person name="Brakhage A.A."/>
            <person name="Braus G.H."/>
            <person name="Fischer R."/>
            <person name="Frisvad J.C."/>
            <person name="Goldman G.H."/>
            <person name="Houbraken J."/>
            <person name="Oakley B."/>
            <person name="Pocsi I."/>
            <person name="Scazzocchio C."/>
            <person name="Seiboth B."/>
            <person name="vanKuyk P.A."/>
            <person name="Wortman J."/>
            <person name="Dyer P.S."/>
            <person name="Grigoriev I.V."/>
        </authorList>
    </citation>
    <scope>NUCLEOTIDE SEQUENCE [LARGE SCALE GENOMIC DNA]</scope>
    <source>
        <strain evidence="3">DTO 134E9</strain>
    </source>
</reference>
<evidence type="ECO:0000313" key="3">
    <source>
        <dbReference type="Proteomes" id="UP000184383"/>
    </source>
</evidence>
<feature type="compositionally biased region" description="Polar residues" evidence="1">
    <location>
        <begin position="127"/>
        <end position="143"/>
    </location>
</feature>
<feature type="compositionally biased region" description="Basic and acidic residues" evidence="1">
    <location>
        <begin position="115"/>
        <end position="126"/>
    </location>
</feature>
<dbReference type="AlphaFoldDB" id="A0A1L9RDT5"/>